<gene>
    <name evidence="1" type="ORF">MENT_LOCUS27657</name>
</gene>
<reference evidence="1 2" key="1">
    <citation type="submission" date="2020-08" db="EMBL/GenBank/DDBJ databases">
        <authorList>
            <person name="Koutsovoulos G."/>
            <person name="Danchin GJ E."/>
        </authorList>
    </citation>
    <scope>NUCLEOTIDE SEQUENCE [LARGE SCALE GENOMIC DNA]</scope>
</reference>
<dbReference type="Proteomes" id="UP000580250">
    <property type="component" value="Unassembled WGS sequence"/>
</dbReference>
<dbReference type="AlphaFoldDB" id="A0A6V7VLZ5"/>
<evidence type="ECO:0000313" key="1">
    <source>
        <dbReference type="EMBL" id="CAD2175899.1"/>
    </source>
</evidence>
<protein>
    <submittedName>
        <fullName evidence="1">Uncharacterized protein</fullName>
    </submittedName>
</protein>
<accession>A0A6V7VLZ5</accession>
<dbReference type="EMBL" id="CAJEWN010000264">
    <property type="protein sequence ID" value="CAD2175899.1"/>
    <property type="molecule type" value="Genomic_DNA"/>
</dbReference>
<name>A0A6V7VLZ5_MELEN</name>
<comment type="caution">
    <text evidence="1">The sequence shown here is derived from an EMBL/GenBank/DDBJ whole genome shotgun (WGS) entry which is preliminary data.</text>
</comment>
<organism evidence="1 2">
    <name type="scientific">Meloidogyne enterolobii</name>
    <name type="common">Root-knot nematode worm</name>
    <name type="synonym">Meloidogyne mayaguensis</name>
    <dbReference type="NCBI Taxonomy" id="390850"/>
    <lineage>
        <taxon>Eukaryota</taxon>
        <taxon>Metazoa</taxon>
        <taxon>Ecdysozoa</taxon>
        <taxon>Nematoda</taxon>
        <taxon>Chromadorea</taxon>
        <taxon>Rhabditida</taxon>
        <taxon>Tylenchina</taxon>
        <taxon>Tylenchomorpha</taxon>
        <taxon>Tylenchoidea</taxon>
        <taxon>Meloidogynidae</taxon>
        <taxon>Meloidogyninae</taxon>
        <taxon>Meloidogyne</taxon>
    </lineage>
</organism>
<proteinExistence type="predicted"/>
<evidence type="ECO:0000313" key="2">
    <source>
        <dbReference type="Proteomes" id="UP000580250"/>
    </source>
</evidence>
<sequence length="104" mass="12516">MFKFFEENAMEVLNKFDLSGDNLAHKGVKKANMVISYYNSLIEQRDIDKLSEIEEYDDEAKADFILERINDFSRTIENEKYLDFLDNYNLNTEDYEEKKYNLMK</sequence>